<name>T0XZB1_9ZZZZ</name>
<dbReference type="InterPro" id="IPR008147">
    <property type="entry name" value="Gln_synt_N"/>
</dbReference>
<dbReference type="EC" id="6.3.1.2" evidence="3"/>
<dbReference type="PANTHER" id="PTHR43407:SF1">
    <property type="entry name" value="LENGSIN"/>
    <property type="match status" value="1"/>
</dbReference>
<dbReference type="Gene3D" id="3.10.20.70">
    <property type="entry name" value="Glutamine synthetase, N-terminal domain"/>
    <property type="match status" value="1"/>
</dbReference>
<protein>
    <submittedName>
        <fullName evidence="3">Glutamine synthetase, beta-Grasp domain protein</fullName>
        <ecNumber evidence="3">6.3.1.2</ecNumber>
    </submittedName>
</protein>
<organism evidence="3">
    <name type="scientific">mine drainage metagenome</name>
    <dbReference type="NCBI Taxonomy" id="410659"/>
    <lineage>
        <taxon>unclassified sequences</taxon>
        <taxon>metagenomes</taxon>
        <taxon>ecological metagenomes</taxon>
    </lineage>
</organism>
<evidence type="ECO:0000313" key="3">
    <source>
        <dbReference type="EMBL" id="EQD28111.1"/>
    </source>
</evidence>
<keyword evidence="3" id="KW-0436">Ligase</keyword>
<evidence type="ECO:0000256" key="1">
    <source>
        <dbReference type="ARBA" id="ARBA00009897"/>
    </source>
</evidence>
<dbReference type="GO" id="GO:0006542">
    <property type="term" value="P:glutamine biosynthetic process"/>
    <property type="evidence" value="ECO:0007669"/>
    <property type="project" value="InterPro"/>
</dbReference>
<sequence>MTPKEVLDYAKKNNVQIIDVKFTDLFGTWQHFSITPHQLSEETFEEGLGFDGSSIRGFQTINESDMLLIPDSKTAFLDPFTQVPTLSLICNIKDPITGE</sequence>
<accession>T0XZB1</accession>
<reference evidence="3" key="2">
    <citation type="journal article" date="2014" name="ISME J.">
        <title>Microbial stratification in low pH oxic and suboxic macroscopic growths along an acid mine drainage.</title>
        <authorList>
            <person name="Mendez-Garcia C."/>
            <person name="Mesa V."/>
            <person name="Sprenger R.R."/>
            <person name="Richter M."/>
            <person name="Diez M.S."/>
            <person name="Solano J."/>
            <person name="Bargiela R."/>
            <person name="Golyshina O.V."/>
            <person name="Manteca A."/>
            <person name="Ramos J.L."/>
            <person name="Gallego J.R."/>
            <person name="Llorente I."/>
            <person name="Martins Dos Santos V.A."/>
            <person name="Jensen O.N."/>
            <person name="Pelaez A.I."/>
            <person name="Sanchez J."/>
            <person name="Ferrer M."/>
        </authorList>
    </citation>
    <scope>NUCLEOTIDE SEQUENCE</scope>
</reference>
<dbReference type="PANTHER" id="PTHR43407">
    <property type="entry name" value="GLUTAMINE SYNTHETASE"/>
    <property type="match status" value="1"/>
</dbReference>
<feature type="domain" description="GS beta-grasp" evidence="2">
    <location>
        <begin position="13"/>
        <end position="97"/>
    </location>
</feature>
<dbReference type="Pfam" id="PF03951">
    <property type="entry name" value="Gln-synt_N"/>
    <property type="match status" value="1"/>
</dbReference>
<evidence type="ECO:0000259" key="2">
    <source>
        <dbReference type="PROSITE" id="PS51986"/>
    </source>
</evidence>
<dbReference type="PROSITE" id="PS00180">
    <property type="entry name" value="GLNA_1"/>
    <property type="match status" value="1"/>
</dbReference>
<gene>
    <name evidence="3" type="ORF">B1A_21314</name>
</gene>
<dbReference type="PROSITE" id="PS51986">
    <property type="entry name" value="GS_BETA_GRASP"/>
    <property type="match status" value="1"/>
</dbReference>
<dbReference type="GO" id="GO:0019740">
    <property type="term" value="P:nitrogen utilization"/>
    <property type="evidence" value="ECO:0007669"/>
    <property type="project" value="TreeGrafter"/>
</dbReference>
<comment type="caution">
    <text evidence="3">The sequence shown here is derived from an EMBL/GenBank/DDBJ whole genome shotgun (WGS) entry which is preliminary data.</text>
</comment>
<feature type="non-terminal residue" evidence="3">
    <location>
        <position position="99"/>
    </location>
</feature>
<dbReference type="AlphaFoldDB" id="T0XZB1"/>
<dbReference type="InterPro" id="IPR027302">
    <property type="entry name" value="Gln_synth_N_conserv_site"/>
</dbReference>
<dbReference type="SUPFAM" id="SSF54368">
    <property type="entry name" value="Glutamine synthetase, N-terminal domain"/>
    <property type="match status" value="1"/>
</dbReference>
<comment type="similarity">
    <text evidence="1">Belongs to the glutamine synthetase family.</text>
</comment>
<reference evidence="3" key="1">
    <citation type="submission" date="2013-08" db="EMBL/GenBank/DDBJ databases">
        <authorList>
            <person name="Mendez C."/>
            <person name="Richter M."/>
            <person name="Ferrer M."/>
            <person name="Sanchez J."/>
        </authorList>
    </citation>
    <scope>NUCLEOTIDE SEQUENCE</scope>
</reference>
<dbReference type="InterPro" id="IPR036651">
    <property type="entry name" value="Gln_synt_N_sf"/>
</dbReference>
<dbReference type="GO" id="GO:0005737">
    <property type="term" value="C:cytoplasm"/>
    <property type="evidence" value="ECO:0007669"/>
    <property type="project" value="TreeGrafter"/>
</dbReference>
<proteinExistence type="inferred from homology"/>
<dbReference type="GO" id="GO:0016020">
    <property type="term" value="C:membrane"/>
    <property type="evidence" value="ECO:0007669"/>
    <property type="project" value="TreeGrafter"/>
</dbReference>
<dbReference type="GO" id="GO:0004356">
    <property type="term" value="F:glutamine synthetase activity"/>
    <property type="evidence" value="ECO:0007669"/>
    <property type="project" value="UniProtKB-EC"/>
</dbReference>
<dbReference type="EMBL" id="AUZX01015753">
    <property type="protein sequence ID" value="EQD28111.1"/>
    <property type="molecule type" value="Genomic_DNA"/>
</dbReference>